<dbReference type="AlphaFoldDB" id="A0A6A4ID85"/>
<dbReference type="Proteomes" id="UP000799118">
    <property type="component" value="Unassembled WGS sequence"/>
</dbReference>
<dbReference type="Gene3D" id="3.40.50.720">
    <property type="entry name" value="NAD(P)-binding Rossmann-like Domain"/>
    <property type="match status" value="1"/>
</dbReference>
<evidence type="ECO:0000313" key="1">
    <source>
        <dbReference type="EMBL" id="KAE9408559.1"/>
    </source>
</evidence>
<keyword evidence="2" id="KW-1185">Reference proteome</keyword>
<protein>
    <submittedName>
        <fullName evidence="1">Uncharacterized protein</fullName>
    </submittedName>
</protein>
<sequence>MDSKALKFANQPNMIDAMSSIDYFTQVPWDNHYNDSKLLNLFSIRPLQDCLVNNPSIIVNGINPGYCYSEFLKFTGIRALLDRLMEKLLAYSTEEGSRQLVYVAVQLLALDQQRA</sequence>
<name>A0A6A4ID85_9AGAR</name>
<dbReference type="InterPro" id="IPR036291">
    <property type="entry name" value="NAD(P)-bd_dom_sf"/>
</dbReference>
<evidence type="ECO:0000313" key="2">
    <source>
        <dbReference type="Proteomes" id="UP000799118"/>
    </source>
</evidence>
<dbReference type="EMBL" id="ML769390">
    <property type="protein sequence ID" value="KAE9408559.1"/>
    <property type="molecule type" value="Genomic_DNA"/>
</dbReference>
<dbReference type="SUPFAM" id="SSF51735">
    <property type="entry name" value="NAD(P)-binding Rossmann-fold domains"/>
    <property type="match status" value="1"/>
</dbReference>
<dbReference type="OrthoDB" id="542013at2759"/>
<proteinExistence type="predicted"/>
<organism evidence="1 2">
    <name type="scientific">Gymnopus androsaceus JB14</name>
    <dbReference type="NCBI Taxonomy" id="1447944"/>
    <lineage>
        <taxon>Eukaryota</taxon>
        <taxon>Fungi</taxon>
        <taxon>Dikarya</taxon>
        <taxon>Basidiomycota</taxon>
        <taxon>Agaricomycotina</taxon>
        <taxon>Agaricomycetes</taxon>
        <taxon>Agaricomycetidae</taxon>
        <taxon>Agaricales</taxon>
        <taxon>Marasmiineae</taxon>
        <taxon>Omphalotaceae</taxon>
        <taxon>Gymnopus</taxon>
    </lineage>
</organism>
<gene>
    <name evidence="1" type="ORF">BT96DRAFT_913733</name>
</gene>
<reference evidence="1" key="1">
    <citation type="journal article" date="2019" name="Environ. Microbiol.">
        <title>Fungal ecological strategies reflected in gene transcription - a case study of two litter decomposers.</title>
        <authorList>
            <person name="Barbi F."/>
            <person name="Kohler A."/>
            <person name="Barry K."/>
            <person name="Baskaran P."/>
            <person name="Daum C."/>
            <person name="Fauchery L."/>
            <person name="Ihrmark K."/>
            <person name="Kuo A."/>
            <person name="LaButti K."/>
            <person name="Lipzen A."/>
            <person name="Morin E."/>
            <person name="Grigoriev I.V."/>
            <person name="Henrissat B."/>
            <person name="Lindahl B."/>
            <person name="Martin F."/>
        </authorList>
    </citation>
    <scope>NUCLEOTIDE SEQUENCE</scope>
    <source>
        <strain evidence="1">JB14</strain>
    </source>
</reference>
<accession>A0A6A4ID85</accession>